<evidence type="ECO:0008006" key="12">
    <source>
        <dbReference type="Google" id="ProtNLM"/>
    </source>
</evidence>
<dbReference type="SMART" id="SM00233">
    <property type="entry name" value="PH"/>
    <property type="match status" value="1"/>
</dbReference>
<feature type="compositionally biased region" description="Polar residues" evidence="6">
    <location>
        <begin position="317"/>
        <end position="326"/>
    </location>
</feature>
<feature type="domain" description="SAM" evidence="9">
    <location>
        <begin position="366"/>
        <end position="432"/>
    </location>
</feature>
<proteinExistence type="predicted"/>
<reference evidence="11" key="2">
    <citation type="submission" date="2010-04" db="EMBL/GenBank/DDBJ databases">
        <authorList>
            <person name="Buell R."/>
            <person name="Hamilton J."/>
            <person name="Hostetler J."/>
        </authorList>
    </citation>
    <scope>NUCLEOTIDE SEQUENCE [LARGE SCALE GENOMIC DNA]</scope>
    <source>
        <strain evidence="11">DAOM:BR144</strain>
    </source>
</reference>
<dbReference type="InterPro" id="IPR011009">
    <property type="entry name" value="Kinase-like_dom_sf"/>
</dbReference>
<dbReference type="PANTHER" id="PTHR46485">
    <property type="entry name" value="LIM DOMAIN KINASE 1"/>
    <property type="match status" value="1"/>
</dbReference>
<dbReference type="InterPro" id="IPR000719">
    <property type="entry name" value="Prot_kinase_dom"/>
</dbReference>
<dbReference type="InterPro" id="IPR013761">
    <property type="entry name" value="SAM/pointed_sf"/>
</dbReference>
<evidence type="ECO:0000256" key="4">
    <source>
        <dbReference type="ARBA" id="ARBA00022777"/>
    </source>
</evidence>
<feature type="region of interest" description="Disordered" evidence="6">
    <location>
        <begin position="1"/>
        <end position="20"/>
    </location>
</feature>
<evidence type="ECO:0000313" key="10">
    <source>
        <dbReference type="EnsemblProtists" id="PYU1_T003689"/>
    </source>
</evidence>
<keyword evidence="5" id="KW-0067">ATP-binding</keyword>
<dbReference type="Pfam" id="PF00069">
    <property type="entry name" value="Pkinase"/>
    <property type="match status" value="1"/>
</dbReference>
<dbReference type="SUPFAM" id="SSF50729">
    <property type="entry name" value="PH domain-like"/>
    <property type="match status" value="1"/>
</dbReference>
<name>K3WFE8_GLOUD</name>
<evidence type="ECO:0000256" key="2">
    <source>
        <dbReference type="ARBA" id="ARBA00022679"/>
    </source>
</evidence>
<dbReference type="InterPro" id="IPR001849">
    <property type="entry name" value="PH_domain"/>
</dbReference>
<dbReference type="PANTHER" id="PTHR46485:SF5">
    <property type="entry name" value="CENTER DIVIDER, ISOFORM A"/>
    <property type="match status" value="1"/>
</dbReference>
<keyword evidence="3" id="KW-0547">Nucleotide-binding</keyword>
<dbReference type="InterPro" id="IPR001660">
    <property type="entry name" value="SAM"/>
</dbReference>
<dbReference type="GO" id="GO:0004674">
    <property type="term" value="F:protein serine/threonine kinase activity"/>
    <property type="evidence" value="ECO:0007669"/>
    <property type="project" value="UniProtKB-KW"/>
</dbReference>
<dbReference type="Gene3D" id="1.10.150.50">
    <property type="entry name" value="Transcription Factor, Ets-1"/>
    <property type="match status" value="1"/>
</dbReference>
<feature type="domain" description="Protein kinase" evidence="8">
    <location>
        <begin position="1"/>
        <end position="125"/>
    </location>
</feature>
<evidence type="ECO:0000313" key="11">
    <source>
        <dbReference type="Proteomes" id="UP000019132"/>
    </source>
</evidence>
<dbReference type="PROSITE" id="PS50011">
    <property type="entry name" value="PROTEIN_KINASE_DOM"/>
    <property type="match status" value="1"/>
</dbReference>
<feature type="region of interest" description="Disordered" evidence="6">
    <location>
        <begin position="299"/>
        <end position="366"/>
    </location>
</feature>
<feature type="compositionally biased region" description="Low complexity" evidence="6">
    <location>
        <begin position="343"/>
        <end position="353"/>
    </location>
</feature>
<evidence type="ECO:0000256" key="5">
    <source>
        <dbReference type="ARBA" id="ARBA00022840"/>
    </source>
</evidence>
<dbReference type="HOGENOM" id="CLU_633849_0_0_1"/>
<dbReference type="SUPFAM" id="SSF56112">
    <property type="entry name" value="Protein kinase-like (PK-like)"/>
    <property type="match status" value="1"/>
</dbReference>
<dbReference type="InterPro" id="IPR011993">
    <property type="entry name" value="PH-like_dom_sf"/>
</dbReference>
<evidence type="ECO:0000259" key="8">
    <source>
        <dbReference type="PROSITE" id="PS50011"/>
    </source>
</evidence>
<dbReference type="EnsemblProtists" id="PYU1_T003689">
    <property type="protein sequence ID" value="PYU1_T003689"/>
    <property type="gene ID" value="PYU1_G003679"/>
</dbReference>
<dbReference type="PROSITE" id="PS50003">
    <property type="entry name" value="PH_DOMAIN"/>
    <property type="match status" value="1"/>
</dbReference>
<evidence type="ECO:0000256" key="1">
    <source>
        <dbReference type="ARBA" id="ARBA00022527"/>
    </source>
</evidence>
<keyword evidence="11" id="KW-1185">Reference proteome</keyword>
<dbReference type="SUPFAM" id="SSF47769">
    <property type="entry name" value="SAM/Pointed domain"/>
    <property type="match status" value="1"/>
</dbReference>
<dbReference type="SMART" id="SM00454">
    <property type="entry name" value="SAM"/>
    <property type="match status" value="1"/>
</dbReference>
<dbReference type="Gene3D" id="2.30.29.30">
    <property type="entry name" value="Pleckstrin-homology domain (PH domain)/Phosphotyrosine-binding domain (PTB)"/>
    <property type="match status" value="1"/>
</dbReference>
<dbReference type="Pfam" id="PF07647">
    <property type="entry name" value="SAM_2"/>
    <property type="match status" value="1"/>
</dbReference>
<dbReference type="STRING" id="431595.K3WFE8"/>
<dbReference type="PROSITE" id="PS50105">
    <property type="entry name" value="SAM_DOMAIN"/>
    <property type="match status" value="1"/>
</dbReference>
<evidence type="ECO:0000256" key="3">
    <source>
        <dbReference type="ARBA" id="ARBA00022741"/>
    </source>
</evidence>
<protein>
    <recommendedName>
        <fullName evidence="12">PH domain-containing protein</fullName>
    </recommendedName>
</protein>
<dbReference type="Gene3D" id="1.10.510.10">
    <property type="entry name" value="Transferase(Phosphotransferase) domain 1"/>
    <property type="match status" value="1"/>
</dbReference>
<dbReference type="Pfam" id="PF00169">
    <property type="entry name" value="PH"/>
    <property type="match status" value="1"/>
</dbReference>
<dbReference type="VEuPathDB" id="FungiDB:PYU1_G003679"/>
<reference evidence="10" key="3">
    <citation type="submission" date="2015-02" db="UniProtKB">
        <authorList>
            <consortium name="EnsemblProtists"/>
        </authorList>
    </citation>
    <scope>IDENTIFICATION</scope>
    <source>
        <strain evidence="10">DAOM BR144</strain>
    </source>
</reference>
<dbReference type="OMA" id="NEDYNDR"/>
<keyword evidence="2" id="KW-0808">Transferase</keyword>
<dbReference type="Proteomes" id="UP000019132">
    <property type="component" value="Unassembled WGS sequence"/>
</dbReference>
<dbReference type="EMBL" id="GL376638">
    <property type="status" value="NOT_ANNOTATED_CDS"/>
    <property type="molecule type" value="Genomic_DNA"/>
</dbReference>
<reference evidence="11" key="1">
    <citation type="journal article" date="2010" name="Genome Biol.">
        <title>Genome sequence of the necrotrophic plant pathogen Pythium ultimum reveals original pathogenicity mechanisms and effector repertoire.</title>
        <authorList>
            <person name="Levesque C.A."/>
            <person name="Brouwer H."/>
            <person name="Cano L."/>
            <person name="Hamilton J.P."/>
            <person name="Holt C."/>
            <person name="Huitema E."/>
            <person name="Raffaele S."/>
            <person name="Robideau G.P."/>
            <person name="Thines M."/>
            <person name="Win J."/>
            <person name="Zerillo M.M."/>
            <person name="Beakes G.W."/>
            <person name="Boore J.L."/>
            <person name="Busam D."/>
            <person name="Dumas B."/>
            <person name="Ferriera S."/>
            <person name="Fuerstenberg S.I."/>
            <person name="Gachon C.M."/>
            <person name="Gaulin E."/>
            <person name="Govers F."/>
            <person name="Grenville-Briggs L."/>
            <person name="Horner N."/>
            <person name="Hostetler J."/>
            <person name="Jiang R.H."/>
            <person name="Johnson J."/>
            <person name="Krajaejun T."/>
            <person name="Lin H."/>
            <person name="Meijer H.J."/>
            <person name="Moore B."/>
            <person name="Morris P."/>
            <person name="Phuntmart V."/>
            <person name="Puiu D."/>
            <person name="Shetty J."/>
            <person name="Stajich J.E."/>
            <person name="Tripathy S."/>
            <person name="Wawra S."/>
            <person name="van West P."/>
            <person name="Whitty B.R."/>
            <person name="Coutinho P.M."/>
            <person name="Henrissat B."/>
            <person name="Martin F."/>
            <person name="Thomas P.D."/>
            <person name="Tyler B.M."/>
            <person name="De Vries R.P."/>
            <person name="Kamoun S."/>
            <person name="Yandell M."/>
            <person name="Tisserat N."/>
            <person name="Buell C.R."/>
        </authorList>
    </citation>
    <scope>NUCLEOTIDE SEQUENCE</scope>
    <source>
        <strain evidence="11">DAOM:BR144</strain>
    </source>
</reference>
<dbReference type="AlphaFoldDB" id="K3WFE8"/>
<organism evidence="10 11">
    <name type="scientific">Globisporangium ultimum (strain ATCC 200006 / CBS 805.95 / DAOM BR144)</name>
    <name type="common">Pythium ultimum</name>
    <dbReference type="NCBI Taxonomy" id="431595"/>
    <lineage>
        <taxon>Eukaryota</taxon>
        <taxon>Sar</taxon>
        <taxon>Stramenopiles</taxon>
        <taxon>Oomycota</taxon>
        <taxon>Peronosporomycetes</taxon>
        <taxon>Pythiales</taxon>
        <taxon>Pythiaceae</taxon>
        <taxon>Globisporangium</taxon>
    </lineage>
</organism>
<dbReference type="GO" id="GO:0005524">
    <property type="term" value="F:ATP binding"/>
    <property type="evidence" value="ECO:0007669"/>
    <property type="project" value="UniProtKB-KW"/>
</dbReference>
<evidence type="ECO:0000259" key="9">
    <source>
        <dbReference type="PROSITE" id="PS50105"/>
    </source>
</evidence>
<dbReference type="InterPro" id="IPR050940">
    <property type="entry name" value="Actin_reg-Ser/Thr_kinase"/>
</dbReference>
<feature type="compositionally biased region" description="Basic and acidic residues" evidence="6">
    <location>
        <begin position="327"/>
        <end position="338"/>
    </location>
</feature>
<evidence type="ECO:0000259" key="7">
    <source>
        <dbReference type="PROSITE" id="PS50003"/>
    </source>
</evidence>
<dbReference type="InParanoid" id="K3WFE8"/>
<sequence length="433" mass="48688">MDMKALTQRDEEDEAQGKARRKSYCGTDAYMAPEMFLDEDYNESVDIFSFGVVLMELLCCRVGNEDGFLMRLPQHKFRIQVSEFYDALPESCPPAFARLAEQCVAFEPSDRPKADAIVKALKELLGQKQDVENPYYEDELDRELEGEIDLDFHPNERLVPTPPPPYHAGVILKRNRRGNRAWSSKWFTIEGDQLVYSDEIPSTCDNSKKKPGSRRGSTAVLSNLSLHGCRIWKTMEMPELCFNVINSNWKIKRELQAPTRDDLEKWMDLINQGIDYANESSAKVDLVLKKQLAVSKRCASSNSSNGSARCKAKVVESSATKPSRSGKQLEMRGPESAKRSGRRSAGSASEAAAQVQNDEVAPTPEEEADEVYQWLKAIGCHKFTSTFKAKGYASLDFIRETGIEKEDLNFLGIKDAAARKAITTASRILRNED</sequence>
<accession>K3WFE8</accession>
<feature type="domain" description="PH" evidence="7">
    <location>
        <begin position="164"/>
        <end position="275"/>
    </location>
</feature>
<evidence type="ECO:0000256" key="6">
    <source>
        <dbReference type="SAM" id="MobiDB-lite"/>
    </source>
</evidence>
<keyword evidence="1" id="KW-0723">Serine/threonine-protein kinase</keyword>
<keyword evidence="4" id="KW-0418">Kinase</keyword>
<dbReference type="eggNOG" id="KOG0192">
    <property type="taxonomic scope" value="Eukaryota"/>
</dbReference>